<gene>
    <name evidence="1" type="ORF">BDD21_2789</name>
</gene>
<dbReference type="EMBL" id="RBXL01000001">
    <property type="protein sequence ID" value="RKT45344.1"/>
    <property type="molecule type" value="Genomic_DNA"/>
</dbReference>
<comment type="caution">
    <text evidence="1">The sequence shown here is derived from an EMBL/GenBank/DDBJ whole genome shotgun (WGS) entry which is preliminary data.</text>
</comment>
<name>A0A495V7T3_9GAMM</name>
<proteinExistence type="predicted"/>
<protein>
    <submittedName>
        <fullName evidence="1">Uncharacterized protein</fullName>
    </submittedName>
</protein>
<reference evidence="1 2" key="1">
    <citation type="submission" date="2018-10" db="EMBL/GenBank/DDBJ databases">
        <title>Genomic Encyclopedia of Archaeal and Bacterial Type Strains, Phase II (KMG-II): from individual species to whole genera.</title>
        <authorList>
            <person name="Goeker M."/>
        </authorList>
    </citation>
    <scope>NUCLEOTIDE SEQUENCE [LARGE SCALE GENOMIC DNA]</scope>
    <source>
        <strain evidence="1 2">DSM 235</strain>
    </source>
</reference>
<accession>A0A495V7T3</accession>
<evidence type="ECO:0000313" key="2">
    <source>
        <dbReference type="Proteomes" id="UP000274556"/>
    </source>
</evidence>
<evidence type="ECO:0000313" key="1">
    <source>
        <dbReference type="EMBL" id="RKT45344.1"/>
    </source>
</evidence>
<dbReference type="AlphaFoldDB" id="A0A495V7T3"/>
<sequence length="38" mass="4483">MGQRTRRGDTFAPVVVVVLDYDNDNDNDNDWIRSSMYF</sequence>
<keyword evidence="2" id="KW-1185">Reference proteome</keyword>
<dbReference type="Proteomes" id="UP000274556">
    <property type="component" value="Unassembled WGS sequence"/>
</dbReference>
<organism evidence="1 2">
    <name type="scientific">Thiocapsa rosea</name>
    <dbReference type="NCBI Taxonomy" id="69360"/>
    <lineage>
        <taxon>Bacteria</taxon>
        <taxon>Pseudomonadati</taxon>
        <taxon>Pseudomonadota</taxon>
        <taxon>Gammaproteobacteria</taxon>
        <taxon>Chromatiales</taxon>
        <taxon>Chromatiaceae</taxon>
        <taxon>Thiocapsa</taxon>
    </lineage>
</organism>